<evidence type="ECO:0000313" key="1">
    <source>
        <dbReference type="EMBL" id="MBP1299903.1"/>
    </source>
</evidence>
<dbReference type="EMBL" id="JAFICZ010000001">
    <property type="protein sequence ID" value="MBP1299903.1"/>
    <property type="molecule type" value="Genomic_DNA"/>
</dbReference>
<proteinExistence type="predicted"/>
<name>A0A4Y3ZUL8_BRAEL</name>
<protein>
    <submittedName>
        <fullName evidence="1">Uncharacterized protein</fullName>
    </submittedName>
</protein>
<organism evidence="1 2">
    <name type="scientific">Bradyrhizobium elkanii</name>
    <dbReference type="NCBI Taxonomy" id="29448"/>
    <lineage>
        <taxon>Bacteria</taxon>
        <taxon>Pseudomonadati</taxon>
        <taxon>Pseudomonadota</taxon>
        <taxon>Alphaproteobacteria</taxon>
        <taxon>Hyphomicrobiales</taxon>
        <taxon>Nitrobacteraceae</taxon>
        <taxon>Bradyrhizobium</taxon>
    </lineage>
</organism>
<dbReference type="RefSeq" id="WP_026192343.1">
    <property type="nucleotide sequence ID" value="NZ_BJNL01000085.1"/>
</dbReference>
<evidence type="ECO:0000313" key="2">
    <source>
        <dbReference type="Proteomes" id="UP000673383"/>
    </source>
</evidence>
<reference evidence="1" key="1">
    <citation type="submission" date="2021-02" db="EMBL/GenBank/DDBJ databases">
        <title>Genomic Encyclopedia of Type Strains, Phase IV (KMG-V): Genome sequencing to study the core and pangenomes of soil and plant-associated prokaryotes.</title>
        <authorList>
            <person name="Whitman W."/>
        </authorList>
    </citation>
    <scope>NUCLEOTIDE SEQUENCE</scope>
    <source>
        <strain evidence="1">USDA 406</strain>
    </source>
</reference>
<dbReference type="Proteomes" id="UP000673383">
    <property type="component" value="Unassembled WGS sequence"/>
</dbReference>
<dbReference type="AlphaFoldDB" id="A0A4Y3ZUL8"/>
<comment type="caution">
    <text evidence="1">The sequence shown here is derived from an EMBL/GenBank/DDBJ whole genome shotgun (WGS) entry which is preliminary data.</text>
</comment>
<accession>A0A4Y3ZUL8</accession>
<dbReference type="GeneID" id="92957008"/>
<gene>
    <name evidence="1" type="ORF">JOH49_009656</name>
</gene>
<sequence length="74" mass="8323">MRRARDVQLHSAYRQRDIELGGVVIAKNFASANRTTWPKWCVATVLRALRTAVRLAANNARNFPPICPFSIGVE</sequence>